<dbReference type="RefSeq" id="WP_152099807.1">
    <property type="nucleotide sequence ID" value="NZ_AP021861.1"/>
</dbReference>
<proteinExistence type="predicted"/>
<gene>
    <name evidence="1" type="ORF">PLANPX_3794</name>
</gene>
<dbReference type="AlphaFoldDB" id="A0A5K7XDU2"/>
<evidence type="ECO:0000313" key="2">
    <source>
        <dbReference type="Proteomes" id="UP000326837"/>
    </source>
</evidence>
<protein>
    <submittedName>
        <fullName evidence="1">Uncharacterized protein</fullName>
    </submittedName>
</protein>
<dbReference type="Proteomes" id="UP000326837">
    <property type="component" value="Chromosome"/>
</dbReference>
<sequence length="203" mass="22808">MCVDNKGYPWERPATEADAATIGEHFPNIDFAELLAVMSQDMAKPLTTDLVLIGAMLSSCSDDLGMCYVPFTGLEAGSKNMVKLPVMDQVVDWFENSALGTDMWHHASDWCEKRHGGRFHFCMNCGCGFVSLEAHQDSRWKSWQVRFNLSRASVFGATSVVRRDLNSILNTDITDAQLAMWHRIRTCLESLPSYQHVNLDRAA</sequence>
<evidence type="ECO:0000313" key="1">
    <source>
        <dbReference type="EMBL" id="BBO34182.1"/>
    </source>
</evidence>
<name>A0A5K7XDU2_9BACT</name>
<keyword evidence="2" id="KW-1185">Reference proteome</keyword>
<organism evidence="1 2">
    <name type="scientific">Lacipirellula parvula</name>
    <dbReference type="NCBI Taxonomy" id="2650471"/>
    <lineage>
        <taxon>Bacteria</taxon>
        <taxon>Pseudomonadati</taxon>
        <taxon>Planctomycetota</taxon>
        <taxon>Planctomycetia</taxon>
        <taxon>Pirellulales</taxon>
        <taxon>Lacipirellulaceae</taxon>
        <taxon>Lacipirellula</taxon>
    </lineage>
</organism>
<accession>A0A5K7XDU2</accession>
<reference evidence="2" key="1">
    <citation type="submission" date="2019-10" db="EMBL/GenBank/DDBJ databases">
        <title>Lacipirellula parvula gen. nov., sp. nov., representing a lineage of planctomycetes widespread in freshwater anoxic habitats, and description of the family Lacipirellulaceae.</title>
        <authorList>
            <person name="Dedysh S.N."/>
            <person name="Kulichevskaya I.S."/>
            <person name="Beletsky A.V."/>
            <person name="Rakitin A.L."/>
            <person name="Mardanov A.V."/>
            <person name="Ivanova A.A."/>
            <person name="Saltykova V.X."/>
            <person name="Rijpstra W.I.C."/>
            <person name="Sinninghe Damste J.S."/>
            <person name="Ravin N.V."/>
        </authorList>
    </citation>
    <scope>NUCLEOTIDE SEQUENCE [LARGE SCALE GENOMIC DNA]</scope>
    <source>
        <strain evidence="2">PX69</strain>
    </source>
</reference>
<dbReference type="EMBL" id="AP021861">
    <property type="protein sequence ID" value="BBO34182.1"/>
    <property type="molecule type" value="Genomic_DNA"/>
</dbReference>
<dbReference type="KEGG" id="lpav:PLANPX_3794"/>